<sequence>MTHNMYHLLRAFAIMVFLMLFSLSSFAQDYEVKLGKYSSEELEMTSCAFEPEAAAIVLGEQGIGFFSNGRLVTEIKRRLKIFDSKAKDYADITITYYEGENKVEAITGLKAQVMNLENGKEVITKMSKKDFFETDLGNGYKEIRFTFPNVKEGSIIEYEYDHYFENITFLDGWQFQNDIPTVFSRYKIDIPEYLDYRFLGQGEHFVVANQNRVNNFGENEWTLTNLKSVQSEPYMNNFVDYLDKIEFQLAGYKDYGNMGHYESVLSNWQKLADEIFEIDAFRSYFRNNGTFKDLAEVDIEGETEAEKAEYIYQLIKEKYTLNDEGGFVPDQNIKKLVTNKVGSKTELNLLMIAMLRANGIEADPLLISSKGNGRSYLVQFPFVRQFNRLIVKATIDGEVVFADTSHEHVPFGYLPLAYHVEGGFLVKEEGSDLIRMNLEHKSGIKQMVNISLEADSIHFGHTVRYLDYDAVSFLERNDDLDEEKLEKMLDKDEVNVMGLEVKDLESKRRQVESSFMVNMPMNTSAELLLINPIMVKRHKENPFKIDDRNFPVDFNYVFSDNYIANISIPEGYELDDYPEQLAISMPSGLAKFIYIPQEDTNNNVLRINVKFDLNTEMVQPSDYQDLKAFMEYMVNKIQEPVVLKKKS</sequence>
<dbReference type="Pfam" id="PF01841">
    <property type="entry name" value="Transglut_core"/>
    <property type="match status" value="1"/>
</dbReference>
<feature type="domain" description="DUF3857" evidence="3">
    <location>
        <begin position="68"/>
        <end position="228"/>
    </location>
</feature>
<evidence type="ECO:0000259" key="2">
    <source>
        <dbReference type="Pfam" id="PF01841"/>
    </source>
</evidence>
<dbReference type="InterPro" id="IPR024618">
    <property type="entry name" value="DUF3857"/>
</dbReference>
<evidence type="ECO:0000259" key="3">
    <source>
        <dbReference type="Pfam" id="PF12969"/>
    </source>
</evidence>
<dbReference type="Pfam" id="PF12969">
    <property type="entry name" value="DUF3857"/>
    <property type="match status" value="1"/>
</dbReference>
<name>A0ABR9ALK8_9BACT</name>
<keyword evidence="1" id="KW-0732">Signal</keyword>
<evidence type="ECO:0000256" key="1">
    <source>
        <dbReference type="SAM" id="SignalP"/>
    </source>
</evidence>
<feature type="signal peptide" evidence="1">
    <location>
        <begin position="1"/>
        <end position="27"/>
    </location>
</feature>
<dbReference type="Gene3D" id="3.10.620.30">
    <property type="match status" value="1"/>
</dbReference>
<dbReference type="Gene3D" id="2.60.40.3140">
    <property type="match status" value="1"/>
</dbReference>
<dbReference type="EMBL" id="JACYTQ010000004">
    <property type="protein sequence ID" value="MBD8489686.1"/>
    <property type="molecule type" value="Genomic_DNA"/>
</dbReference>
<keyword evidence="5" id="KW-1185">Reference proteome</keyword>
<accession>A0ABR9ALK8</accession>
<dbReference type="InterPro" id="IPR002931">
    <property type="entry name" value="Transglutaminase-like"/>
</dbReference>
<dbReference type="Gene3D" id="2.60.120.1130">
    <property type="match status" value="1"/>
</dbReference>
<comment type="caution">
    <text evidence="4">The sequence shown here is derived from an EMBL/GenBank/DDBJ whole genome shotgun (WGS) entry which is preliminary data.</text>
</comment>
<protein>
    <submittedName>
        <fullName evidence="4">DUF3857 and transglutaminase domain-containing protein</fullName>
    </submittedName>
</protein>
<evidence type="ECO:0000313" key="4">
    <source>
        <dbReference type="EMBL" id="MBD8489686.1"/>
    </source>
</evidence>
<proteinExistence type="predicted"/>
<organism evidence="4 5">
    <name type="scientific">Echinicola arenosa</name>
    <dbReference type="NCBI Taxonomy" id="2774144"/>
    <lineage>
        <taxon>Bacteria</taxon>
        <taxon>Pseudomonadati</taxon>
        <taxon>Bacteroidota</taxon>
        <taxon>Cytophagia</taxon>
        <taxon>Cytophagales</taxon>
        <taxon>Cyclobacteriaceae</taxon>
        <taxon>Echinicola</taxon>
    </lineage>
</organism>
<reference evidence="4 5" key="1">
    <citation type="submission" date="2020-09" db="EMBL/GenBank/DDBJ databases">
        <title>Echinicola sp. CAU 1574 isolated from sand of Sido Beach.</title>
        <authorList>
            <person name="Kim W."/>
        </authorList>
    </citation>
    <scope>NUCLEOTIDE SEQUENCE [LARGE SCALE GENOMIC DNA]</scope>
    <source>
        <strain evidence="4 5">CAU 1574</strain>
    </source>
</reference>
<feature type="domain" description="Transglutaminase-like" evidence="2">
    <location>
        <begin position="301"/>
        <end position="362"/>
    </location>
</feature>
<dbReference type="Proteomes" id="UP000647133">
    <property type="component" value="Unassembled WGS sequence"/>
</dbReference>
<gene>
    <name evidence="4" type="ORF">IFO69_13095</name>
</gene>
<evidence type="ECO:0000313" key="5">
    <source>
        <dbReference type="Proteomes" id="UP000647133"/>
    </source>
</evidence>
<feature type="chain" id="PRO_5047485205" evidence="1">
    <location>
        <begin position="28"/>
        <end position="647"/>
    </location>
</feature>